<evidence type="ECO:0000313" key="3">
    <source>
        <dbReference type="Proteomes" id="UP000275348"/>
    </source>
</evidence>
<comment type="caution">
    <text evidence="2">The sequence shown here is derived from an EMBL/GenBank/DDBJ whole genome shotgun (WGS) entry which is preliminary data.</text>
</comment>
<organism evidence="2 3">
    <name type="scientific">Faecalibacter macacae</name>
    <dbReference type="NCBI Taxonomy" id="1859289"/>
    <lineage>
        <taxon>Bacteria</taxon>
        <taxon>Pseudomonadati</taxon>
        <taxon>Bacteroidota</taxon>
        <taxon>Flavobacteriia</taxon>
        <taxon>Flavobacteriales</taxon>
        <taxon>Weeksellaceae</taxon>
        <taxon>Faecalibacter</taxon>
    </lineage>
</organism>
<dbReference type="InterPro" id="IPR045748">
    <property type="entry name" value="DcaP"/>
</dbReference>
<evidence type="ECO:0000313" key="2">
    <source>
        <dbReference type="EMBL" id="RLZ08624.1"/>
    </source>
</evidence>
<feature type="chain" id="PRO_5018265028" description="Porin" evidence="1">
    <location>
        <begin position="23"/>
        <end position="438"/>
    </location>
</feature>
<feature type="signal peptide" evidence="1">
    <location>
        <begin position="1"/>
        <end position="22"/>
    </location>
</feature>
<dbReference type="AlphaFoldDB" id="A0A3L9MBI4"/>
<keyword evidence="3" id="KW-1185">Reference proteome</keyword>
<accession>A0A3L9MBI4</accession>
<evidence type="ECO:0000256" key="1">
    <source>
        <dbReference type="SAM" id="SignalP"/>
    </source>
</evidence>
<evidence type="ECO:0008006" key="4">
    <source>
        <dbReference type="Google" id="ProtNLM"/>
    </source>
</evidence>
<dbReference type="SUPFAM" id="SSF56935">
    <property type="entry name" value="Porins"/>
    <property type="match status" value="1"/>
</dbReference>
<name>A0A3L9MBI4_9FLAO</name>
<dbReference type="Proteomes" id="UP000275348">
    <property type="component" value="Unassembled WGS sequence"/>
</dbReference>
<dbReference type="RefSeq" id="WP_121935054.1">
    <property type="nucleotide sequence ID" value="NZ_RDOJ01000013.1"/>
</dbReference>
<proteinExistence type="predicted"/>
<gene>
    <name evidence="2" type="ORF">EAH69_09940</name>
</gene>
<protein>
    <recommendedName>
        <fullName evidence="4">Porin</fullName>
    </recommendedName>
</protein>
<dbReference type="OrthoDB" id="9802177at2"/>
<sequence length="438" mass="48403">MRKTLINFSLITMLFSGLEAYAQNLTTSNNDSIVKIEKPDLTIGKDQKVEVNFYGFIRNDIFADSRQNIGAGENVVMLYPKDRQLDANGQDINATGKFHMLSVISRAGVNLKGPEIMGAKSSGILEGEFFGATEGGINEFRLRHAYIMLDWEKTQLGVGQYWHPFVVLEALPNVVNYGTGAPVYGLNRNPQIRLTHKFTDNVKVIAAIHSQRDFTPNTDPYRNGGPAAHLQLQYKSDKFVFGGGVQYESLKPKLASEGLKSTERAESFSATAYAKVITKPVTITATGYLMQNASTFVQLGGYVGYQLPGQVETYKPIDTESVWLDVQQNTKGKWALGAFAGAVYNRGVDNPVEGAVATSYGVTTNWGALSATQGGRTVNYLYKVAPRLDFTPNKALKLRLELERSSARWADATNKAIGYDNKFLATNYRFHLTTTYSF</sequence>
<dbReference type="Pfam" id="PF19577">
    <property type="entry name" value="DcaP"/>
    <property type="match status" value="1"/>
</dbReference>
<dbReference type="EMBL" id="RDOJ01000013">
    <property type="protein sequence ID" value="RLZ08624.1"/>
    <property type="molecule type" value="Genomic_DNA"/>
</dbReference>
<keyword evidence="1" id="KW-0732">Signal</keyword>
<reference evidence="2 3" key="1">
    <citation type="submission" date="2018-10" db="EMBL/GenBank/DDBJ databases">
        <authorList>
            <person name="Chen X."/>
        </authorList>
    </citation>
    <scope>NUCLEOTIDE SEQUENCE [LARGE SCALE GENOMIC DNA]</scope>
    <source>
        <strain evidence="2 3">YIM 102668</strain>
    </source>
</reference>